<dbReference type="Pfam" id="PF13560">
    <property type="entry name" value="HTH_31"/>
    <property type="match status" value="1"/>
</dbReference>
<evidence type="ECO:0000313" key="3">
    <source>
        <dbReference type="EMBL" id="EHK56129.1"/>
    </source>
</evidence>
<dbReference type="Gene3D" id="2.60.120.10">
    <property type="entry name" value="Jelly Rolls"/>
    <property type="match status" value="1"/>
</dbReference>
<dbReference type="InterPro" id="IPR013096">
    <property type="entry name" value="Cupin_2"/>
</dbReference>
<organism evidence="3 4">
    <name type="scientific">Mesorhizobium alhagi CCNWXJ12-2</name>
    <dbReference type="NCBI Taxonomy" id="1107882"/>
    <lineage>
        <taxon>Bacteria</taxon>
        <taxon>Pseudomonadati</taxon>
        <taxon>Pseudomonadota</taxon>
        <taxon>Alphaproteobacteria</taxon>
        <taxon>Hyphomicrobiales</taxon>
        <taxon>Phyllobacteriaceae</taxon>
        <taxon>Allomesorhizobium</taxon>
    </lineage>
</organism>
<evidence type="ECO:0000256" key="1">
    <source>
        <dbReference type="ARBA" id="ARBA00023125"/>
    </source>
</evidence>
<evidence type="ECO:0000259" key="2">
    <source>
        <dbReference type="PROSITE" id="PS50943"/>
    </source>
</evidence>
<dbReference type="PROSITE" id="PS50943">
    <property type="entry name" value="HTH_CROC1"/>
    <property type="match status" value="1"/>
</dbReference>
<reference evidence="3 4" key="1">
    <citation type="journal article" date="2012" name="J. Bacteriol.">
        <title>Draft Genome Sequence of Mesorhizobium alhagi CCNWXJ12-2T, a Novel Salt-Resistant Species Isolated from the Desert of Northwestern China.</title>
        <authorList>
            <person name="Zhou M."/>
            <person name="Chen W."/>
            <person name="Chen H."/>
            <person name="Wei G."/>
        </authorList>
    </citation>
    <scope>NUCLEOTIDE SEQUENCE [LARGE SCALE GENOMIC DNA]</scope>
    <source>
        <strain evidence="3 4">CCNWXJ12-2</strain>
    </source>
</reference>
<dbReference type="InterPro" id="IPR010982">
    <property type="entry name" value="Lambda_DNA-bd_dom_sf"/>
</dbReference>
<dbReference type="EMBL" id="AHAM01000135">
    <property type="protein sequence ID" value="EHK56129.1"/>
    <property type="molecule type" value="Genomic_DNA"/>
</dbReference>
<dbReference type="SMART" id="SM00530">
    <property type="entry name" value="HTH_XRE"/>
    <property type="match status" value="1"/>
</dbReference>
<keyword evidence="4" id="KW-1185">Reference proteome</keyword>
<dbReference type="SUPFAM" id="SSF51182">
    <property type="entry name" value="RmlC-like cupins"/>
    <property type="match status" value="1"/>
</dbReference>
<sequence length="212" mass="23133">MAHEISGEIFMDVVQTEDRNELEERRTARSDTMLARDIRALRKARGLTLAEIALKLGRSVGWLSQVERGLSAPSLADLRAFAELFGVPVSLFFAHDAPDAGERGVVVRAGRRRSLGTAESGLVEELLSPDLGGSFEVLRSEFAPGAELKAAASRPTEEAGYVVSGTFDLEIAGTWYRLGEGDSFRFANKPFRWRNPGADPAVVVWVVSPPVY</sequence>
<dbReference type="CDD" id="cd02209">
    <property type="entry name" value="cupin_XRE_C"/>
    <property type="match status" value="1"/>
</dbReference>
<dbReference type="SUPFAM" id="SSF47413">
    <property type="entry name" value="lambda repressor-like DNA-binding domains"/>
    <property type="match status" value="1"/>
</dbReference>
<dbReference type="GO" id="GO:0003700">
    <property type="term" value="F:DNA-binding transcription factor activity"/>
    <property type="evidence" value="ECO:0007669"/>
    <property type="project" value="TreeGrafter"/>
</dbReference>
<feature type="domain" description="HTH cro/C1-type" evidence="2">
    <location>
        <begin position="38"/>
        <end position="92"/>
    </location>
</feature>
<dbReference type="GO" id="GO:0003677">
    <property type="term" value="F:DNA binding"/>
    <property type="evidence" value="ECO:0007669"/>
    <property type="project" value="UniProtKB-KW"/>
</dbReference>
<evidence type="ECO:0000313" key="4">
    <source>
        <dbReference type="Proteomes" id="UP000003250"/>
    </source>
</evidence>
<proteinExistence type="predicted"/>
<dbReference type="PATRIC" id="fig|1107882.3.peg.3237"/>
<dbReference type="AlphaFoldDB" id="H0HT29"/>
<keyword evidence="1" id="KW-0238">DNA-binding</keyword>
<dbReference type="PANTHER" id="PTHR46797">
    <property type="entry name" value="HTH-TYPE TRANSCRIPTIONAL REGULATOR"/>
    <property type="match status" value="1"/>
</dbReference>
<name>H0HT29_9HYPH</name>
<dbReference type="CDD" id="cd00093">
    <property type="entry name" value="HTH_XRE"/>
    <property type="match status" value="1"/>
</dbReference>
<protein>
    <submittedName>
        <fullName evidence="3">Cupin</fullName>
    </submittedName>
</protein>
<gene>
    <name evidence="3" type="ORF">MAXJ12_16601</name>
</gene>
<dbReference type="InterPro" id="IPR014710">
    <property type="entry name" value="RmlC-like_jellyroll"/>
</dbReference>
<dbReference type="InterPro" id="IPR050807">
    <property type="entry name" value="TransReg_Diox_bact_type"/>
</dbReference>
<dbReference type="Proteomes" id="UP000003250">
    <property type="component" value="Unassembled WGS sequence"/>
</dbReference>
<dbReference type="Pfam" id="PF07883">
    <property type="entry name" value="Cupin_2"/>
    <property type="match status" value="1"/>
</dbReference>
<dbReference type="Gene3D" id="1.10.260.40">
    <property type="entry name" value="lambda repressor-like DNA-binding domains"/>
    <property type="match status" value="1"/>
</dbReference>
<dbReference type="InterPro" id="IPR011051">
    <property type="entry name" value="RmlC_Cupin_sf"/>
</dbReference>
<dbReference type="PANTHER" id="PTHR46797:SF2">
    <property type="entry name" value="TRANSCRIPTIONAL REGULATOR"/>
    <property type="match status" value="1"/>
</dbReference>
<accession>H0HT29</accession>
<dbReference type="GO" id="GO:0005829">
    <property type="term" value="C:cytosol"/>
    <property type="evidence" value="ECO:0007669"/>
    <property type="project" value="TreeGrafter"/>
</dbReference>
<dbReference type="InterPro" id="IPR001387">
    <property type="entry name" value="Cro/C1-type_HTH"/>
</dbReference>